<organism evidence="1 2">
    <name type="scientific">Colletotrichum orchidophilum</name>
    <dbReference type="NCBI Taxonomy" id="1209926"/>
    <lineage>
        <taxon>Eukaryota</taxon>
        <taxon>Fungi</taxon>
        <taxon>Dikarya</taxon>
        <taxon>Ascomycota</taxon>
        <taxon>Pezizomycotina</taxon>
        <taxon>Sordariomycetes</taxon>
        <taxon>Hypocreomycetidae</taxon>
        <taxon>Glomerellales</taxon>
        <taxon>Glomerellaceae</taxon>
        <taxon>Colletotrichum</taxon>
    </lineage>
</organism>
<dbReference type="Proteomes" id="UP000176998">
    <property type="component" value="Unassembled WGS sequence"/>
</dbReference>
<dbReference type="RefSeq" id="XP_022474642.1">
    <property type="nucleotide sequence ID" value="XM_022618908.1"/>
</dbReference>
<gene>
    <name evidence="1" type="ORF">CORC01_07271</name>
</gene>
<proteinExistence type="predicted"/>
<dbReference type="AlphaFoldDB" id="A0A1G4B7R8"/>
<name>A0A1G4B7R8_9PEZI</name>
<evidence type="ECO:0000313" key="1">
    <source>
        <dbReference type="EMBL" id="OHE97489.1"/>
    </source>
</evidence>
<reference evidence="1 2" key="1">
    <citation type="submission" date="2016-09" db="EMBL/GenBank/DDBJ databases">
        <authorList>
            <person name="Capua I."/>
            <person name="De Benedictis P."/>
            <person name="Joannis T."/>
            <person name="Lombin L.H."/>
            <person name="Cattoli G."/>
        </authorList>
    </citation>
    <scope>NUCLEOTIDE SEQUENCE [LARGE SCALE GENOMIC DNA]</scope>
    <source>
        <strain evidence="1 2">IMI 309357</strain>
    </source>
</reference>
<accession>A0A1G4B7R8</accession>
<dbReference type="EMBL" id="MJBS01000057">
    <property type="protein sequence ID" value="OHE97489.1"/>
    <property type="molecule type" value="Genomic_DNA"/>
</dbReference>
<dbReference type="GeneID" id="34560418"/>
<keyword evidence="2" id="KW-1185">Reference proteome</keyword>
<sequence length="113" mass="12149">MNMQTVILSGDFIPDSERVASVTLLSMTQPGTVTYSGRGEEEGKLTVKVPALCSVIHSTARLVITDTGSAVNPSCQHRNCGQVAPADPMLCKPAFVNTWAKKPVEESRTPFRS</sequence>
<evidence type="ECO:0000313" key="2">
    <source>
        <dbReference type="Proteomes" id="UP000176998"/>
    </source>
</evidence>
<comment type="caution">
    <text evidence="1">The sequence shown here is derived from an EMBL/GenBank/DDBJ whole genome shotgun (WGS) entry which is preliminary data.</text>
</comment>
<protein>
    <submittedName>
        <fullName evidence="1">Uncharacterized protein</fullName>
    </submittedName>
</protein>